<keyword evidence="2" id="KW-1185">Reference proteome</keyword>
<organism evidence="1 2">
    <name type="scientific">Pseudoalteromonas fuliginea</name>
    <dbReference type="NCBI Taxonomy" id="1872678"/>
    <lineage>
        <taxon>Bacteria</taxon>
        <taxon>Pseudomonadati</taxon>
        <taxon>Pseudomonadota</taxon>
        <taxon>Gammaproteobacteria</taxon>
        <taxon>Alteromonadales</taxon>
        <taxon>Pseudoalteromonadaceae</taxon>
        <taxon>Pseudoalteromonas</taxon>
    </lineage>
</organism>
<accession>A0ABQ6RF22</accession>
<name>A0ABQ6RF22_9GAMM</name>
<dbReference type="Proteomes" id="UP000322915">
    <property type="component" value="Unassembled WGS sequence"/>
</dbReference>
<gene>
    <name evidence="1" type="ORF">EU509_14935</name>
</gene>
<evidence type="ECO:0000313" key="1">
    <source>
        <dbReference type="EMBL" id="KAA1152089.1"/>
    </source>
</evidence>
<protein>
    <submittedName>
        <fullName evidence="1">Uncharacterized protein</fullName>
    </submittedName>
</protein>
<dbReference type="EMBL" id="SEUJ01000075">
    <property type="protein sequence ID" value="KAA1152089.1"/>
    <property type="molecule type" value="Genomic_DNA"/>
</dbReference>
<evidence type="ECO:0000313" key="2">
    <source>
        <dbReference type="Proteomes" id="UP000322915"/>
    </source>
</evidence>
<proteinExistence type="predicted"/>
<reference evidence="1 2" key="1">
    <citation type="submission" date="2019-01" db="EMBL/GenBank/DDBJ databases">
        <title>Genome sequences of marine Pseudoalteromonas species.</title>
        <authorList>
            <person name="Boraston A.B."/>
            <person name="Hehemann J.-H."/>
            <person name="Vickers C.J."/>
            <person name="Salama-Alber O."/>
            <person name="Abe K."/>
            <person name="Hettle A.J."/>
        </authorList>
    </citation>
    <scope>NUCLEOTIDE SEQUENCE [LARGE SCALE GENOMIC DNA]</scope>
    <source>
        <strain evidence="1 2">PS47</strain>
    </source>
</reference>
<dbReference type="RefSeq" id="WP_149606420.1">
    <property type="nucleotide sequence ID" value="NZ_SEUJ01000075.1"/>
</dbReference>
<comment type="caution">
    <text evidence="1">The sequence shown here is derived from an EMBL/GenBank/DDBJ whole genome shotgun (WGS) entry which is preliminary data.</text>
</comment>
<sequence length="165" mass="19280">MDAIIKTKLDYPKKINKTIEILLRHLKLKGKDIHRLKLTKVQHFKPVANECHINTMLMKDFEDGKQEFGWLVWYDAKNDFCEAIFHSVWRNSNESLIDITPRQHNEKRVMFIVDGDRMAKPITYEGKAALYTFSNVQVIKGNVERDTKSIISIIHSNLAREQGLI</sequence>